<sequence length="212" mass="21639">MRELGARVVLAGRDFDAAKDAARAHAATHPGARFIEDGHEPAIAEGAGTIALELDRWPEPIDVALVPLGNGALLAGVGLWLKAHRPSTRVVGVCAAGAPAMAESWREGRPVAAGAADTIADGIAVRVPVPAALDDLRGVMDEVLLVDDAAIVAAMRLLFDALGIVVEPAGAVGVAAALAHEARFAGQLAATPLCGGNLTAEQVRRWLTAAAH</sequence>
<evidence type="ECO:0000259" key="4">
    <source>
        <dbReference type="Pfam" id="PF00291"/>
    </source>
</evidence>
<organism evidence="5">
    <name type="scientific">uncultured Gemmatimonadaceae bacterium</name>
    <dbReference type="NCBI Taxonomy" id="246130"/>
    <lineage>
        <taxon>Bacteria</taxon>
        <taxon>Pseudomonadati</taxon>
        <taxon>Gemmatimonadota</taxon>
        <taxon>Gemmatimonadia</taxon>
        <taxon>Gemmatimonadales</taxon>
        <taxon>Gemmatimonadaceae</taxon>
        <taxon>environmental samples</taxon>
    </lineage>
</organism>
<evidence type="ECO:0000313" key="5">
    <source>
        <dbReference type="EMBL" id="CAA9313652.1"/>
    </source>
</evidence>
<dbReference type="EMBL" id="CADCTU010000376">
    <property type="protein sequence ID" value="CAA9313652.1"/>
    <property type="molecule type" value="Genomic_DNA"/>
</dbReference>
<keyword evidence="3 5" id="KW-0456">Lyase</keyword>
<dbReference type="PANTHER" id="PTHR48078:SF6">
    <property type="entry name" value="L-THREONINE DEHYDRATASE CATABOLIC TDCB"/>
    <property type="match status" value="1"/>
</dbReference>
<dbReference type="GO" id="GO:0004794">
    <property type="term" value="F:threonine deaminase activity"/>
    <property type="evidence" value="ECO:0007669"/>
    <property type="project" value="UniProtKB-EC"/>
</dbReference>
<dbReference type="GO" id="GO:0003941">
    <property type="term" value="F:L-serine ammonia-lyase activity"/>
    <property type="evidence" value="ECO:0007669"/>
    <property type="project" value="TreeGrafter"/>
</dbReference>
<proteinExistence type="predicted"/>
<dbReference type="AlphaFoldDB" id="A0A6J4KTA6"/>
<dbReference type="InterPro" id="IPR050147">
    <property type="entry name" value="Ser/Thr_Dehydratase"/>
</dbReference>
<comment type="cofactor">
    <cofactor evidence="1">
        <name>pyridoxal 5'-phosphate</name>
        <dbReference type="ChEBI" id="CHEBI:597326"/>
    </cofactor>
</comment>
<dbReference type="InterPro" id="IPR036052">
    <property type="entry name" value="TrpB-like_PALP_sf"/>
</dbReference>
<dbReference type="GO" id="GO:0009097">
    <property type="term" value="P:isoleucine biosynthetic process"/>
    <property type="evidence" value="ECO:0007669"/>
    <property type="project" value="TreeGrafter"/>
</dbReference>
<keyword evidence="2" id="KW-0663">Pyridoxal phosphate</keyword>
<dbReference type="SUPFAM" id="SSF53686">
    <property type="entry name" value="Tryptophan synthase beta subunit-like PLP-dependent enzymes"/>
    <property type="match status" value="1"/>
</dbReference>
<name>A0A6J4KTA6_9BACT</name>
<dbReference type="Pfam" id="PF00291">
    <property type="entry name" value="PALP"/>
    <property type="match status" value="1"/>
</dbReference>
<gene>
    <name evidence="5" type="ORF">AVDCRST_MAG11-1660</name>
</gene>
<protein>
    <submittedName>
        <fullName evidence="5">Threonine dehydratase</fullName>
        <ecNumber evidence="5">4.3.1.19</ecNumber>
    </submittedName>
</protein>
<dbReference type="GO" id="GO:0006565">
    <property type="term" value="P:L-serine catabolic process"/>
    <property type="evidence" value="ECO:0007669"/>
    <property type="project" value="TreeGrafter"/>
</dbReference>
<accession>A0A6J4KTA6</accession>
<evidence type="ECO:0000256" key="2">
    <source>
        <dbReference type="ARBA" id="ARBA00022898"/>
    </source>
</evidence>
<reference evidence="5" key="1">
    <citation type="submission" date="2020-02" db="EMBL/GenBank/DDBJ databases">
        <authorList>
            <person name="Meier V. D."/>
        </authorList>
    </citation>
    <scope>NUCLEOTIDE SEQUENCE</scope>
    <source>
        <strain evidence="5">AVDCRST_MAG11</strain>
    </source>
</reference>
<dbReference type="PANTHER" id="PTHR48078">
    <property type="entry name" value="THREONINE DEHYDRATASE, MITOCHONDRIAL-RELATED"/>
    <property type="match status" value="1"/>
</dbReference>
<dbReference type="GO" id="GO:0006567">
    <property type="term" value="P:L-threonine catabolic process"/>
    <property type="evidence" value="ECO:0007669"/>
    <property type="project" value="TreeGrafter"/>
</dbReference>
<feature type="domain" description="Tryptophan synthase beta chain-like PALP" evidence="4">
    <location>
        <begin position="1"/>
        <end position="189"/>
    </location>
</feature>
<dbReference type="Gene3D" id="3.40.50.1100">
    <property type="match status" value="2"/>
</dbReference>
<evidence type="ECO:0000256" key="1">
    <source>
        <dbReference type="ARBA" id="ARBA00001933"/>
    </source>
</evidence>
<evidence type="ECO:0000256" key="3">
    <source>
        <dbReference type="ARBA" id="ARBA00023239"/>
    </source>
</evidence>
<dbReference type="EC" id="4.3.1.19" evidence="5"/>
<dbReference type="InterPro" id="IPR001926">
    <property type="entry name" value="TrpB-like_PALP"/>
</dbReference>